<evidence type="ECO:0000313" key="2">
    <source>
        <dbReference type="Proteomes" id="UP000770717"/>
    </source>
</evidence>
<accession>A0A8J6K9E2</accession>
<dbReference type="EMBL" id="WNTK01000004">
    <property type="protein sequence ID" value="KAG9484672.1"/>
    <property type="molecule type" value="Genomic_DNA"/>
</dbReference>
<organism evidence="1 2">
    <name type="scientific">Eleutherodactylus coqui</name>
    <name type="common">Puerto Rican coqui</name>
    <dbReference type="NCBI Taxonomy" id="57060"/>
    <lineage>
        <taxon>Eukaryota</taxon>
        <taxon>Metazoa</taxon>
        <taxon>Chordata</taxon>
        <taxon>Craniata</taxon>
        <taxon>Vertebrata</taxon>
        <taxon>Euteleostomi</taxon>
        <taxon>Amphibia</taxon>
        <taxon>Batrachia</taxon>
        <taxon>Anura</taxon>
        <taxon>Neobatrachia</taxon>
        <taxon>Hyloidea</taxon>
        <taxon>Eleutherodactylidae</taxon>
        <taxon>Eleutherodactylinae</taxon>
        <taxon>Eleutherodactylus</taxon>
        <taxon>Eleutherodactylus</taxon>
    </lineage>
</organism>
<sequence length="105" mass="11716">MEMCEDMVVDLNVRKRQCMDAVMDHPLNKRTCQGLASLVTTNGVLLKDYEMVSWHLDVAPSVKEPGNGFVLHGGIQQHCKPPQNPQICPRCLAGESGHINHILRL</sequence>
<gene>
    <name evidence="1" type="ORF">GDO78_008022</name>
</gene>
<name>A0A8J6K9E2_ELECQ</name>
<comment type="caution">
    <text evidence="1">The sequence shown here is derived from an EMBL/GenBank/DDBJ whole genome shotgun (WGS) entry which is preliminary data.</text>
</comment>
<proteinExistence type="predicted"/>
<keyword evidence="2" id="KW-1185">Reference proteome</keyword>
<protein>
    <submittedName>
        <fullName evidence="1">Uncharacterized protein</fullName>
    </submittedName>
</protein>
<dbReference type="Proteomes" id="UP000770717">
    <property type="component" value="Unassembled WGS sequence"/>
</dbReference>
<dbReference type="OrthoDB" id="5955292at2759"/>
<evidence type="ECO:0000313" key="1">
    <source>
        <dbReference type="EMBL" id="KAG9484672.1"/>
    </source>
</evidence>
<reference evidence="1" key="1">
    <citation type="thesis" date="2020" institute="ProQuest LLC" country="789 East Eisenhower Parkway, Ann Arbor, MI, USA">
        <title>Comparative Genomics and Chromosome Evolution.</title>
        <authorList>
            <person name="Mudd A.B."/>
        </authorList>
    </citation>
    <scope>NUCLEOTIDE SEQUENCE</scope>
    <source>
        <strain evidence="1">HN-11 Male</strain>
        <tissue evidence="1">Kidney and liver</tissue>
    </source>
</reference>
<dbReference type="AlphaFoldDB" id="A0A8J6K9E2"/>